<keyword evidence="5" id="KW-1185">Reference proteome</keyword>
<sequence length="113" mass="13063">MCVILSIPKFELAKYPGIDFQKDLVAEIVKIEEKAAVFYEECFNYNINRARLIAEAGKYPSCINYSNAVAEFDERFLKKLKLSLIKGRDYLIALHDVITKNENFIKCPHCLIK</sequence>
<dbReference type="InterPro" id="IPR003186">
    <property type="entry name" value="PA28_C"/>
</dbReference>
<dbReference type="PANTHER" id="PTHR10660:SF2">
    <property type="entry name" value="LD45860P"/>
    <property type="match status" value="1"/>
</dbReference>
<dbReference type="GO" id="GO:0061133">
    <property type="term" value="F:endopeptidase activator activity"/>
    <property type="evidence" value="ECO:0007669"/>
    <property type="project" value="TreeGrafter"/>
</dbReference>
<protein>
    <recommendedName>
        <fullName evidence="3">Proteasome activator PA28 C-terminal domain-containing protein</fullName>
    </recommendedName>
</protein>
<dbReference type="PANTHER" id="PTHR10660">
    <property type="entry name" value="PROTEASOME REGULATOR PA28"/>
    <property type="match status" value="1"/>
</dbReference>
<evidence type="ECO:0000313" key="5">
    <source>
        <dbReference type="Proteomes" id="UP001153620"/>
    </source>
</evidence>
<feature type="domain" description="Proteasome activator PA28 C-terminal" evidence="3">
    <location>
        <begin position="2"/>
        <end position="109"/>
    </location>
</feature>
<dbReference type="GO" id="GO:0005654">
    <property type="term" value="C:nucleoplasm"/>
    <property type="evidence" value="ECO:0007669"/>
    <property type="project" value="TreeGrafter"/>
</dbReference>
<dbReference type="InterPro" id="IPR036997">
    <property type="entry name" value="PA28_C_sf"/>
</dbReference>
<evidence type="ECO:0000256" key="2">
    <source>
        <dbReference type="ARBA" id="ARBA00022942"/>
    </source>
</evidence>
<proteinExistence type="inferred from homology"/>
<dbReference type="Pfam" id="PF02252">
    <property type="entry name" value="PA28_C"/>
    <property type="match status" value="1"/>
</dbReference>
<dbReference type="InterPro" id="IPR036252">
    <property type="entry name" value="Proteasome_activ_sf"/>
</dbReference>
<dbReference type="AlphaFoldDB" id="A0A9N9S071"/>
<dbReference type="GO" id="GO:2000045">
    <property type="term" value="P:regulation of G1/S transition of mitotic cell cycle"/>
    <property type="evidence" value="ECO:0007669"/>
    <property type="project" value="TreeGrafter"/>
</dbReference>
<accession>A0A9N9S071</accession>
<reference evidence="4" key="1">
    <citation type="submission" date="2022-01" db="EMBL/GenBank/DDBJ databases">
        <authorList>
            <person name="King R."/>
        </authorList>
    </citation>
    <scope>NUCLEOTIDE SEQUENCE</scope>
</reference>
<keyword evidence="2" id="KW-0647">Proteasome</keyword>
<dbReference type="GO" id="GO:0008537">
    <property type="term" value="C:proteasome activator complex"/>
    <property type="evidence" value="ECO:0007669"/>
    <property type="project" value="InterPro"/>
</dbReference>
<dbReference type="Gene3D" id="1.20.120.180">
    <property type="entry name" value="Proteasome activator pa28, C-terminal domain"/>
    <property type="match status" value="1"/>
</dbReference>
<reference evidence="4" key="2">
    <citation type="submission" date="2022-10" db="EMBL/GenBank/DDBJ databases">
        <authorList>
            <consortium name="ENA_rothamsted_submissions"/>
            <consortium name="culmorum"/>
            <person name="King R."/>
        </authorList>
    </citation>
    <scope>NUCLEOTIDE SEQUENCE</scope>
</reference>
<comment type="similarity">
    <text evidence="1">Belongs to the PA28 family.</text>
</comment>
<evidence type="ECO:0000256" key="1">
    <source>
        <dbReference type="ARBA" id="ARBA00005883"/>
    </source>
</evidence>
<evidence type="ECO:0000313" key="4">
    <source>
        <dbReference type="EMBL" id="CAG9808330.1"/>
    </source>
</evidence>
<dbReference type="InterPro" id="IPR009077">
    <property type="entry name" value="Proteasome_activ_PA28"/>
</dbReference>
<organism evidence="4 5">
    <name type="scientific">Chironomus riparius</name>
    <dbReference type="NCBI Taxonomy" id="315576"/>
    <lineage>
        <taxon>Eukaryota</taxon>
        <taxon>Metazoa</taxon>
        <taxon>Ecdysozoa</taxon>
        <taxon>Arthropoda</taxon>
        <taxon>Hexapoda</taxon>
        <taxon>Insecta</taxon>
        <taxon>Pterygota</taxon>
        <taxon>Neoptera</taxon>
        <taxon>Endopterygota</taxon>
        <taxon>Diptera</taxon>
        <taxon>Nematocera</taxon>
        <taxon>Chironomoidea</taxon>
        <taxon>Chironomidae</taxon>
        <taxon>Chironominae</taxon>
        <taxon>Chironomus</taxon>
    </lineage>
</organism>
<dbReference type="EMBL" id="OU895879">
    <property type="protein sequence ID" value="CAG9808330.1"/>
    <property type="molecule type" value="Genomic_DNA"/>
</dbReference>
<evidence type="ECO:0000259" key="3">
    <source>
        <dbReference type="Pfam" id="PF02252"/>
    </source>
</evidence>
<dbReference type="GO" id="GO:0061136">
    <property type="term" value="P:regulation of proteasomal protein catabolic process"/>
    <property type="evidence" value="ECO:0007669"/>
    <property type="project" value="TreeGrafter"/>
</dbReference>
<name>A0A9N9S071_9DIPT</name>
<dbReference type="Proteomes" id="UP001153620">
    <property type="component" value="Chromosome 3"/>
</dbReference>
<dbReference type="GO" id="GO:0005737">
    <property type="term" value="C:cytoplasm"/>
    <property type="evidence" value="ECO:0007669"/>
    <property type="project" value="TreeGrafter"/>
</dbReference>
<gene>
    <name evidence="4" type="ORF">CHIRRI_LOCUS11172</name>
</gene>
<dbReference type="SUPFAM" id="SSF47216">
    <property type="entry name" value="Proteasome activator"/>
    <property type="match status" value="1"/>
</dbReference>